<sequence>MESKNFDYKKLKAILEEQGVSVEQLARMTGKTKKAVQPWLNGTTTPHKSTLEKIIQVLHISEERITKDMIPITSIASDRLKQTEEMLYNVILPFFSYYEANASAYDVSQMANLINRLGGFEGKSLTLMNRDKTKPSLIKEMNPTIEAMKTFVDNPDFPLERMKNLSRGLLVELAKKVVREDYANYDEHELYRGVVLHVLEDAEKIFVSSDEMMKLHDLLIRNSLVEISSVTSVELLSKVHHHCAIVYNLFKLDEELISDIIFAEKDSYPYFIQFYLSCFYDTNFSDTMAEYMERYTNPKNPEIEATLTSYFEDRVKSLPDNIIKREHARRLLYELNQLILDKEVEQWIKEKYPKFNYQEDSNLVKFVQKIVLLIDDDVRKQCLSLIEENPNIIELETAIVLEELPKILKSF</sequence>
<dbReference type="EMBL" id="JAUE01000070">
    <property type="protein sequence ID" value="KIS15978.1"/>
    <property type="molecule type" value="Genomic_DNA"/>
</dbReference>
<feature type="domain" description="HTH cro/C1-type" evidence="1">
    <location>
        <begin position="11"/>
        <end position="65"/>
    </location>
</feature>
<evidence type="ECO:0000313" key="3">
    <source>
        <dbReference type="Proteomes" id="UP000032278"/>
    </source>
</evidence>
<dbReference type="CDD" id="cd00093">
    <property type="entry name" value="HTH_XRE"/>
    <property type="match status" value="1"/>
</dbReference>
<dbReference type="InterPro" id="IPR010982">
    <property type="entry name" value="Lambda_DNA-bd_dom_sf"/>
</dbReference>
<evidence type="ECO:0000259" key="1">
    <source>
        <dbReference type="PROSITE" id="PS50943"/>
    </source>
</evidence>
<dbReference type="SMART" id="SM00530">
    <property type="entry name" value="HTH_XRE"/>
    <property type="match status" value="1"/>
</dbReference>
<gene>
    <name evidence="2" type="ORF">AT55_01220</name>
</gene>
<protein>
    <submittedName>
        <fullName evidence="2">Helix-turn-helix domain protein</fullName>
    </submittedName>
</protein>
<organism evidence="2 3">
    <name type="scientific">Streptococcus equi subsp. zooepidemicus Sz4is</name>
    <dbReference type="NCBI Taxonomy" id="1381082"/>
    <lineage>
        <taxon>Bacteria</taxon>
        <taxon>Bacillati</taxon>
        <taxon>Bacillota</taxon>
        <taxon>Bacilli</taxon>
        <taxon>Lactobacillales</taxon>
        <taxon>Streptococcaceae</taxon>
        <taxon>Streptococcus</taxon>
    </lineage>
</organism>
<dbReference type="AlphaFoldDB" id="A0AAW3GK96"/>
<proteinExistence type="predicted"/>
<accession>A0AAW3GK96</accession>
<comment type="caution">
    <text evidence="2">The sequence shown here is derived from an EMBL/GenBank/DDBJ whole genome shotgun (WGS) entry which is preliminary data.</text>
</comment>
<dbReference type="RefSeq" id="WP_021321264.1">
    <property type="nucleotide sequence ID" value="NZ_JAUE01000070.1"/>
</dbReference>
<dbReference type="GO" id="GO:0003677">
    <property type="term" value="F:DNA binding"/>
    <property type="evidence" value="ECO:0007669"/>
    <property type="project" value="InterPro"/>
</dbReference>
<reference evidence="2 3" key="1">
    <citation type="submission" date="2013-11" db="EMBL/GenBank/DDBJ databases">
        <authorList>
            <person name="da Piedade I."/>
            <person name="Tang M.H.E."/>
            <person name="Bojesen A.M."/>
        </authorList>
    </citation>
    <scope>NUCLEOTIDE SEQUENCE [LARGE SCALE GENOMIC DNA]</scope>
    <source>
        <strain evidence="2 3">Sz4is</strain>
    </source>
</reference>
<dbReference type="SUPFAM" id="SSF47413">
    <property type="entry name" value="lambda repressor-like DNA-binding domains"/>
    <property type="match status" value="1"/>
</dbReference>
<dbReference type="InterPro" id="IPR001387">
    <property type="entry name" value="Cro/C1-type_HTH"/>
</dbReference>
<dbReference type="Gene3D" id="1.10.260.40">
    <property type="entry name" value="lambda repressor-like DNA-binding domains"/>
    <property type="match status" value="1"/>
</dbReference>
<evidence type="ECO:0000313" key="2">
    <source>
        <dbReference type="EMBL" id="KIS15978.1"/>
    </source>
</evidence>
<name>A0AAW3GK96_STRSZ</name>
<dbReference type="Pfam" id="PF01381">
    <property type="entry name" value="HTH_3"/>
    <property type="match status" value="1"/>
</dbReference>
<dbReference type="PROSITE" id="PS50943">
    <property type="entry name" value="HTH_CROC1"/>
    <property type="match status" value="1"/>
</dbReference>
<dbReference type="Proteomes" id="UP000032278">
    <property type="component" value="Unassembled WGS sequence"/>
</dbReference>